<feature type="domain" description="Wings apart-like protein C-terminal" evidence="3">
    <location>
        <begin position="645"/>
        <end position="979"/>
    </location>
</feature>
<accession>A0A9P4LK35</accession>
<feature type="region of interest" description="Disordered" evidence="2">
    <location>
        <begin position="512"/>
        <end position="563"/>
    </location>
</feature>
<feature type="compositionally biased region" description="Polar residues" evidence="2">
    <location>
        <begin position="440"/>
        <end position="452"/>
    </location>
</feature>
<organism evidence="4 5">
    <name type="scientific">Setomelanomma holmii</name>
    <dbReference type="NCBI Taxonomy" id="210430"/>
    <lineage>
        <taxon>Eukaryota</taxon>
        <taxon>Fungi</taxon>
        <taxon>Dikarya</taxon>
        <taxon>Ascomycota</taxon>
        <taxon>Pezizomycotina</taxon>
        <taxon>Dothideomycetes</taxon>
        <taxon>Pleosporomycetidae</taxon>
        <taxon>Pleosporales</taxon>
        <taxon>Pleosporineae</taxon>
        <taxon>Phaeosphaeriaceae</taxon>
        <taxon>Setomelanomma</taxon>
    </lineage>
</organism>
<dbReference type="InterPro" id="IPR039874">
    <property type="entry name" value="WAPL"/>
</dbReference>
<feature type="region of interest" description="Disordered" evidence="2">
    <location>
        <begin position="631"/>
        <end position="653"/>
    </location>
</feature>
<feature type="region of interest" description="Disordered" evidence="2">
    <location>
        <begin position="23"/>
        <end position="125"/>
    </location>
</feature>
<sequence length="1101" mass="120620">MATFMSSAFTVPDGRKKVVTYGKSSKLARIPLPTLENDATSPERPRKHNLSSNSLSKKRSAFGANGDFNNVREDTTSSDVFDVPSDDEFALPSSKPAKRTLTKRRVPNEDHNVHTPNEEAPGQALPPMKVNQALHKSDKAHSVATAAKTSQILLPPLTGKSASESTTDDALSFRPRRRETPQSIQEHTQERQDRQTAVPTSATGKGKENTRAKPFAISTASKSKSKKTASGLPLSAIRVEVSTKPSQEPDVFGMPSSGDEAHLPTPKPLRRGPISVRKEPEKVGGPSRAHIARDLTESEDSGQLKVRKRKRSTLSLTAPKMADMNDKGPSLPQRSRKHQKKEDSVSPRCATPRLTSTTKVANAQPDLIPINKPKRTRIRTVPVVTKAPIAKGQSSPAALHSMLPRRQAPQPSPIAEQPEVTALEDDTMYDIPDSLATPVRRTTNPGSGSVTPRQKALFGSLLGSSSSSATPMPSISRLQLTDRKPSSLLGALSRSRSDLTYGAESRKVKLLAKLKPEEESSEDDTSGSESGSGSEEELKKHSAVKTSAKSSSAKGPGARSLPDFAQDAMDFDVEVDGETPADSQTSQATSAFGARTKFTYAKSRSYLQEANPEDALLMSMDLDDPITFSQMKDSQTEDDEDSQARPIHELKRRGQNNAFQWDNEMLIGDIGIQSSNSIRRSTMLELCTKMADQTFAHDLLDSSLDQQFLKNLRSNGEIIFDFAVAVATAFMLRANPTSAILGEIFHSHAMDTITSLLDNDNDITKISNLRKTNLSNIAKDSVKACRVVVLESPIWFPFTTDTLTPRLVALKALDMLLVGLRQYGNDEPLLTQDLVHKLVEIALPTSQRSKVDEHSVYEKAIITLTFSILESVSLAASKQTTWPPSTLRRLADLMTPIFKVRDATMNTLAVKLCMNVTNNRPKACLQFSDAPFVHSLLGSIVDRFTLLQTSLEDVQRTEILDTLILSLGAMINLTEHSDRARTNADDEKGLLETVVTTFVDGSVRTAQALSMEETQASVAVGYLSVLLGNLCLNSAIRTKIRARMPEQQLTILVDKIKEFVQVHEHANRKAKQFEGNEGQETWRNYTARILLVAEELEKVGT</sequence>
<feature type="compositionally biased region" description="Basic residues" evidence="2">
    <location>
        <begin position="96"/>
        <end position="105"/>
    </location>
</feature>
<evidence type="ECO:0000256" key="2">
    <source>
        <dbReference type="SAM" id="MobiDB-lite"/>
    </source>
</evidence>
<dbReference type="InterPro" id="IPR022771">
    <property type="entry name" value="WAPL_C"/>
</dbReference>
<evidence type="ECO:0000313" key="5">
    <source>
        <dbReference type="Proteomes" id="UP000799777"/>
    </source>
</evidence>
<evidence type="ECO:0000259" key="3">
    <source>
        <dbReference type="Pfam" id="PF07814"/>
    </source>
</evidence>
<keyword evidence="5" id="KW-1185">Reference proteome</keyword>
<feature type="compositionally biased region" description="Basic and acidic residues" evidence="2">
    <location>
        <begin position="106"/>
        <end position="117"/>
    </location>
</feature>
<dbReference type="PANTHER" id="PTHR22100:SF13">
    <property type="entry name" value="WINGS APART-LIKE PROTEIN HOMOLOG"/>
    <property type="match status" value="1"/>
</dbReference>
<dbReference type="Pfam" id="PF07814">
    <property type="entry name" value="WAPL"/>
    <property type="match status" value="1"/>
</dbReference>
<name>A0A9P4LK35_9PLEO</name>
<comment type="similarity">
    <text evidence="1">Belongs to the WAPL family.</text>
</comment>
<feature type="compositionally biased region" description="Low complexity" evidence="2">
    <location>
        <begin position="459"/>
        <end position="468"/>
    </location>
</feature>
<evidence type="ECO:0000256" key="1">
    <source>
        <dbReference type="ARBA" id="ARBA00006854"/>
    </source>
</evidence>
<feature type="compositionally biased region" description="Polar residues" evidence="2">
    <location>
        <begin position="160"/>
        <end position="169"/>
    </location>
</feature>
<dbReference type="PANTHER" id="PTHR22100">
    <property type="entry name" value="WINGS APART-LIKE PROTEIN HOMOLOG"/>
    <property type="match status" value="1"/>
</dbReference>
<feature type="compositionally biased region" description="Low complexity" evidence="2">
    <location>
        <begin position="544"/>
        <end position="554"/>
    </location>
</feature>
<dbReference type="Gene3D" id="1.25.10.10">
    <property type="entry name" value="Leucine-rich Repeat Variant"/>
    <property type="match status" value="1"/>
</dbReference>
<proteinExistence type="inferred from homology"/>
<evidence type="ECO:0000313" key="4">
    <source>
        <dbReference type="EMBL" id="KAF2026654.1"/>
    </source>
</evidence>
<dbReference type="Proteomes" id="UP000799777">
    <property type="component" value="Unassembled WGS sequence"/>
</dbReference>
<dbReference type="OrthoDB" id="78088at2759"/>
<comment type="caution">
    <text evidence="4">The sequence shown here is derived from an EMBL/GenBank/DDBJ whole genome shotgun (WGS) entry which is preliminary data.</text>
</comment>
<feature type="region of interest" description="Disordered" evidence="2">
    <location>
        <begin position="154"/>
        <end position="351"/>
    </location>
</feature>
<reference evidence="4" key="1">
    <citation type="journal article" date="2020" name="Stud. Mycol.">
        <title>101 Dothideomycetes genomes: a test case for predicting lifestyles and emergence of pathogens.</title>
        <authorList>
            <person name="Haridas S."/>
            <person name="Albert R."/>
            <person name="Binder M."/>
            <person name="Bloem J."/>
            <person name="Labutti K."/>
            <person name="Salamov A."/>
            <person name="Andreopoulos B."/>
            <person name="Baker S."/>
            <person name="Barry K."/>
            <person name="Bills G."/>
            <person name="Bluhm B."/>
            <person name="Cannon C."/>
            <person name="Castanera R."/>
            <person name="Culley D."/>
            <person name="Daum C."/>
            <person name="Ezra D."/>
            <person name="Gonzalez J."/>
            <person name="Henrissat B."/>
            <person name="Kuo A."/>
            <person name="Liang C."/>
            <person name="Lipzen A."/>
            <person name="Lutzoni F."/>
            <person name="Magnuson J."/>
            <person name="Mondo S."/>
            <person name="Nolan M."/>
            <person name="Ohm R."/>
            <person name="Pangilinan J."/>
            <person name="Park H.-J."/>
            <person name="Ramirez L."/>
            <person name="Alfaro M."/>
            <person name="Sun H."/>
            <person name="Tritt A."/>
            <person name="Yoshinaga Y."/>
            <person name="Zwiers L.-H."/>
            <person name="Turgeon B."/>
            <person name="Goodwin S."/>
            <person name="Spatafora J."/>
            <person name="Crous P."/>
            <person name="Grigoriev I."/>
        </authorList>
    </citation>
    <scope>NUCLEOTIDE SEQUENCE</scope>
    <source>
        <strain evidence="4">CBS 110217</strain>
    </source>
</reference>
<dbReference type="InterPro" id="IPR011989">
    <property type="entry name" value="ARM-like"/>
</dbReference>
<dbReference type="AlphaFoldDB" id="A0A9P4LK35"/>
<dbReference type="EMBL" id="ML978239">
    <property type="protein sequence ID" value="KAF2026654.1"/>
    <property type="molecule type" value="Genomic_DNA"/>
</dbReference>
<gene>
    <name evidence="4" type="ORF">EK21DRAFT_73644</name>
</gene>
<protein>
    <recommendedName>
        <fullName evidence="3">Wings apart-like protein C-terminal domain-containing protein</fullName>
    </recommendedName>
</protein>
<feature type="region of interest" description="Disordered" evidence="2">
    <location>
        <begin position="404"/>
        <end position="481"/>
    </location>
</feature>
<feature type="compositionally biased region" description="Polar residues" evidence="2">
    <location>
        <begin position="469"/>
        <end position="479"/>
    </location>
</feature>